<proteinExistence type="predicted"/>
<organism evidence="1 2">
    <name type="scientific">Didymella exigua CBS 183.55</name>
    <dbReference type="NCBI Taxonomy" id="1150837"/>
    <lineage>
        <taxon>Eukaryota</taxon>
        <taxon>Fungi</taxon>
        <taxon>Dikarya</taxon>
        <taxon>Ascomycota</taxon>
        <taxon>Pezizomycotina</taxon>
        <taxon>Dothideomycetes</taxon>
        <taxon>Pleosporomycetidae</taxon>
        <taxon>Pleosporales</taxon>
        <taxon>Pleosporineae</taxon>
        <taxon>Didymellaceae</taxon>
        <taxon>Didymella</taxon>
    </lineage>
</organism>
<evidence type="ECO:0000313" key="2">
    <source>
        <dbReference type="Proteomes" id="UP000800082"/>
    </source>
</evidence>
<dbReference type="Proteomes" id="UP000800082">
    <property type="component" value="Unassembled WGS sequence"/>
</dbReference>
<protein>
    <submittedName>
        <fullName evidence="1">Uncharacterized protein</fullName>
    </submittedName>
</protein>
<dbReference type="EMBL" id="ML979015">
    <property type="protein sequence ID" value="KAF1922776.1"/>
    <property type="molecule type" value="Genomic_DNA"/>
</dbReference>
<feature type="non-terminal residue" evidence="1">
    <location>
        <position position="1"/>
    </location>
</feature>
<keyword evidence="2" id="KW-1185">Reference proteome</keyword>
<dbReference type="AlphaFoldDB" id="A0A6A5R7T7"/>
<accession>A0A6A5R7T7</accession>
<dbReference type="GeneID" id="54354955"/>
<evidence type="ECO:0000313" key="1">
    <source>
        <dbReference type="EMBL" id="KAF1922776.1"/>
    </source>
</evidence>
<name>A0A6A5R7T7_9PLEO</name>
<dbReference type="RefSeq" id="XP_033443029.1">
    <property type="nucleotide sequence ID" value="XM_033597288.1"/>
</dbReference>
<dbReference type="OrthoDB" id="10501333at2759"/>
<gene>
    <name evidence="1" type="ORF">M421DRAFT_77103</name>
</gene>
<sequence>LNSKLVVSLAVVRDIKNLVIRYTRLLVLGREVVLAREDNKGWDRPALRADALDNTNALDNGNPLAITWLNKLWLSMSL</sequence>
<reference evidence="1" key="1">
    <citation type="journal article" date="2020" name="Stud. Mycol.">
        <title>101 Dothideomycetes genomes: a test case for predicting lifestyles and emergence of pathogens.</title>
        <authorList>
            <person name="Haridas S."/>
            <person name="Albert R."/>
            <person name="Binder M."/>
            <person name="Bloem J."/>
            <person name="Labutti K."/>
            <person name="Salamov A."/>
            <person name="Andreopoulos B."/>
            <person name="Baker S."/>
            <person name="Barry K."/>
            <person name="Bills G."/>
            <person name="Bluhm B."/>
            <person name="Cannon C."/>
            <person name="Castanera R."/>
            <person name="Culley D."/>
            <person name="Daum C."/>
            <person name="Ezra D."/>
            <person name="Gonzalez J."/>
            <person name="Henrissat B."/>
            <person name="Kuo A."/>
            <person name="Liang C."/>
            <person name="Lipzen A."/>
            <person name="Lutzoni F."/>
            <person name="Magnuson J."/>
            <person name="Mondo S."/>
            <person name="Nolan M."/>
            <person name="Ohm R."/>
            <person name="Pangilinan J."/>
            <person name="Park H.-J."/>
            <person name="Ramirez L."/>
            <person name="Alfaro M."/>
            <person name="Sun H."/>
            <person name="Tritt A."/>
            <person name="Yoshinaga Y."/>
            <person name="Zwiers L.-H."/>
            <person name="Turgeon B."/>
            <person name="Goodwin S."/>
            <person name="Spatafora J."/>
            <person name="Crous P."/>
            <person name="Grigoriev I."/>
        </authorList>
    </citation>
    <scope>NUCLEOTIDE SEQUENCE</scope>
    <source>
        <strain evidence="1">CBS 183.55</strain>
    </source>
</reference>